<feature type="transmembrane region" description="Helical" evidence="1">
    <location>
        <begin position="20"/>
        <end position="42"/>
    </location>
</feature>
<keyword evidence="1" id="KW-0472">Membrane</keyword>
<feature type="transmembrane region" description="Helical" evidence="1">
    <location>
        <begin position="62"/>
        <end position="86"/>
    </location>
</feature>
<sequence>MVNLQKLILVDHPDKVFIRVAFLLSLISLQGTPSFLPLVLLLTTVHLYVRTIHAKDSFGRRFLVFGLAVALAGSLVNLSAAMYALSTSKTPLLVLAGLSLFASAISLSIFFVDVKLCGHIQAPWVRMALFPVLWTTFWTGIASVNPIGRLLMWSPVQGLGSYEWLYHISGPSGIDCAVAVCAVICSEVIGEWLMGPKVEIGGEEIRLINLDDDTPATFHHSESHHVLIFAGIMAALTLPSFALVGTPLPPSSANTTPLTVGCILPSSIYDKHHNSALEDFIAASAQMTPAKILIWPESAVTFANAEERDAAFDKVRREVRGPAIGVSFEEFVPAEPGGRIRMKRNGFALLAPNNTDGPAVTLEYYKRHLVPVAESFSLIPSSDPPTIVSLDLVHPKHVTKPDWAPAPNYTRSIPVTASICLDFSSSSAFSALSSRPALILAPARTWHPGIGLTMWEQAKARAEEIGSMVLWCDGGEGGVSGVAGGGMTEFMQFGEGSWSRTIGVQWPFDESPTVYARWGDWYTVLVLWLLFVVAFSAGVKSDVQDPLGIYSAMRGVRRILASFSEWKNKRKALTESQNGESQPLLV</sequence>
<dbReference type="Proteomes" id="UP000054166">
    <property type="component" value="Unassembled WGS sequence"/>
</dbReference>
<keyword evidence="1" id="KW-0812">Transmembrane</keyword>
<proteinExistence type="predicted"/>
<name>A0A0C3FVP5_PILCF</name>
<keyword evidence="1" id="KW-1133">Transmembrane helix</keyword>
<dbReference type="InParanoid" id="A0A0C3FVP5"/>
<feature type="transmembrane region" description="Helical" evidence="1">
    <location>
        <begin position="124"/>
        <end position="144"/>
    </location>
</feature>
<dbReference type="AlphaFoldDB" id="A0A0C3FVP5"/>
<evidence type="ECO:0000256" key="1">
    <source>
        <dbReference type="SAM" id="Phobius"/>
    </source>
</evidence>
<evidence type="ECO:0000313" key="2">
    <source>
        <dbReference type="EMBL" id="KIM88580.1"/>
    </source>
</evidence>
<keyword evidence="3" id="KW-1185">Reference proteome</keyword>
<reference evidence="3" key="2">
    <citation type="submission" date="2015-01" db="EMBL/GenBank/DDBJ databases">
        <title>Evolutionary Origins and Diversification of the Mycorrhizal Mutualists.</title>
        <authorList>
            <consortium name="DOE Joint Genome Institute"/>
            <consortium name="Mycorrhizal Genomics Consortium"/>
            <person name="Kohler A."/>
            <person name="Kuo A."/>
            <person name="Nagy L.G."/>
            <person name="Floudas D."/>
            <person name="Copeland A."/>
            <person name="Barry K.W."/>
            <person name="Cichocki N."/>
            <person name="Veneault-Fourrey C."/>
            <person name="LaButti K."/>
            <person name="Lindquist E.A."/>
            <person name="Lipzen A."/>
            <person name="Lundell T."/>
            <person name="Morin E."/>
            <person name="Murat C."/>
            <person name="Riley R."/>
            <person name="Ohm R."/>
            <person name="Sun H."/>
            <person name="Tunlid A."/>
            <person name="Henrissat B."/>
            <person name="Grigoriev I.V."/>
            <person name="Hibbett D.S."/>
            <person name="Martin F."/>
        </authorList>
    </citation>
    <scope>NUCLEOTIDE SEQUENCE [LARGE SCALE GENOMIC DNA]</scope>
    <source>
        <strain evidence="3">F 1598</strain>
    </source>
</reference>
<evidence type="ECO:0000313" key="3">
    <source>
        <dbReference type="Proteomes" id="UP000054166"/>
    </source>
</evidence>
<dbReference type="InterPro" id="IPR036526">
    <property type="entry name" value="C-N_Hydrolase_sf"/>
</dbReference>
<dbReference type="HOGENOM" id="CLU_032069_0_0_1"/>
<dbReference type="SUPFAM" id="SSF56317">
    <property type="entry name" value="Carbon-nitrogen hydrolase"/>
    <property type="match status" value="1"/>
</dbReference>
<dbReference type="EMBL" id="KN832976">
    <property type="protein sequence ID" value="KIM88580.1"/>
    <property type="molecule type" value="Genomic_DNA"/>
</dbReference>
<reference evidence="2 3" key="1">
    <citation type="submission" date="2014-04" db="EMBL/GenBank/DDBJ databases">
        <authorList>
            <consortium name="DOE Joint Genome Institute"/>
            <person name="Kuo A."/>
            <person name="Tarkka M."/>
            <person name="Buscot F."/>
            <person name="Kohler A."/>
            <person name="Nagy L.G."/>
            <person name="Floudas D."/>
            <person name="Copeland A."/>
            <person name="Barry K.W."/>
            <person name="Cichocki N."/>
            <person name="Veneault-Fourrey C."/>
            <person name="LaButti K."/>
            <person name="Lindquist E.A."/>
            <person name="Lipzen A."/>
            <person name="Lundell T."/>
            <person name="Morin E."/>
            <person name="Murat C."/>
            <person name="Sun H."/>
            <person name="Tunlid A."/>
            <person name="Henrissat B."/>
            <person name="Grigoriev I.V."/>
            <person name="Hibbett D.S."/>
            <person name="Martin F."/>
            <person name="Nordberg H.P."/>
            <person name="Cantor M.N."/>
            <person name="Hua S.X."/>
        </authorList>
    </citation>
    <scope>NUCLEOTIDE SEQUENCE [LARGE SCALE GENOMIC DNA]</scope>
    <source>
        <strain evidence="2 3">F 1598</strain>
    </source>
</reference>
<gene>
    <name evidence="2" type="ORF">PILCRDRAFT_813542</name>
</gene>
<organism evidence="2 3">
    <name type="scientific">Piloderma croceum (strain F 1598)</name>
    <dbReference type="NCBI Taxonomy" id="765440"/>
    <lineage>
        <taxon>Eukaryota</taxon>
        <taxon>Fungi</taxon>
        <taxon>Dikarya</taxon>
        <taxon>Basidiomycota</taxon>
        <taxon>Agaricomycotina</taxon>
        <taxon>Agaricomycetes</taxon>
        <taxon>Agaricomycetidae</taxon>
        <taxon>Atheliales</taxon>
        <taxon>Atheliaceae</taxon>
        <taxon>Piloderma</taxon>
    </lineage>
</organism>
<feature type="transmembrane region" description="Helical" evidence="1">
    <location>
        <begin position="92"/>
        <end position="112"/>
    </location>
</feature>
<dbReference type="OrthoDB" id="2626014at2759"/>
<dbReference type="STRING" id="765440.A0A0C3FVP5"/>
<protein>
    <recommendedName>
        <fullName evidence="4">CN hydrolase domain-containing protein</fullName>
    </recommendedName>
</protein>
<accession>A0A0C3FVP5</accession>
<evidence type="ECO:0008006" key="4">
    <source>
        <dbReference type="Google" id="ProtNLM"/>
    </source>
</evidence>
<dbReference type="Gene3D" id="3.60.110.10">
    <property type="entry name" value="Carbon-nitrogen hydrolase"/>
    <property type="match status" value="1"/>
</dbReference>